<reference evidence="4 5" key="1">
    <citation type="journal article" date="2024" name="Chem. Sci.">
        <title>Discovery of megapolipeptins by genome mining of a Burkholderiales bacteria collection.</title>
        <authorList>
            <person name="Paulo B.S."/>
            <person name="Recchia M.J.J."/>
            <person name="Lee S."/>
            <person name="Fergusson C.H."/>
            <person name="Romanowski S.B."/>
            <person name="Hernandez A."/>
            <person name="Krull N."/>
            <person name="Liu D.Y."/>
            <person name="Cavanagh H."/>
            <person name="Bos A."/>
            <person name="Gray C.A."/>
            <person name="Murphy B.T."/>
            <person name="Linington R.G."/>
            <person name="Eustaquio A.S."/>
        </authorList>
    </citation>
    <scope>NUCLEOTIDE SEQUENCE [LARGE SCALE GENOMIC DNA]</scope>
    <source>
        <strain evidence="4 5">RL21-008-BIB-A</strain>
    </source>
</reference>
<evidence type="ECO:0000313" key="5">
    <source>
        <dbReference type="Proteomes" id="UP001629246"/>
    </source>
</evidence>
<dbReference type="CDD" id="cd01949">
    <property type="entry name" value="GGDEF"/>
    <property type="match status" value="1"/>
</dbReference>
<dbReference type="PANTHER" id="PTHR45138">
    <property type="entry name" value="REGULATORY COMPONENTS OF SENSORY TRANSDUCTION SYSTEM"/>
    <property type="match status" value="1"/>
</dbReference>
<evidence type="ECO:0000259" key="3">
    <source>
        <dbReference type="PROSITE" id="PS50887"/>
    </source>
</evidence>
<sequence length="378" mass="42249">MTSAVETEILLADNQQLRSELQDLLEQAHINQSIIERHQAFDLQLISASEFRELIETMLVAMPGTFNLECVTLSLLDQDYAIQRILRDLQIGLLEFRNLLFLPARIGLPASEHPEQPYLGEYQAATHAPLFPHYLPASVAILPLTRQNRLLGYLSLGSAHAERFTPQMATDFIRRLATVVAICLENVINNERLKHIGLTDPLTGVNNRRYIEQRLYEEVARGQRERSSLSCLFIDIDHFKRVNDQYGHQSGDDVLREVALRIKRELRLSDALGRFGGEEFVVLLTHATLEDAARIAERIRAGICNSSITIEGAEGGLLITASIGAAALTPPDRTRSAEDLKQTLLKQADQALYQAKESGRNRVMLAIPGSEALTPQQA</sequence>
<evidence type="ECO:0000256" key="1">
    <source>
        <dbReference type="ARBA" id="ARBA00012528"/>
    </source>
</evidence>
<protein>
    <recommendedName>
        <fullName evidence="1">diguanylate cyclase</fullName>
        <ecNumber evidence="1">2.7.7.65</ecNumber>
    </recommendedName>
</protein>
<evidence type="ECO:0000256" key="2">
    <source>
        <dbReference type="ARBA" id="ARBA00034247"/>
    </source>
</evidence>
<dbReference type="EC" id="2.7.7.65" evidence="1"/>
<dbReference type="InterPro" id="IPR000160">
    <property type="entry name" value="GGDEF_dom"/>
</dbReference>
<dbReference type="Gene3D" id="3.30.450.40">
    <property type="match status" value="1"/>
</dbReference>
<dbReference type="SUPFAM" id="SSF55073">
    <property type="entry name" value="Nucleotide cyclase"/>
    <property type="match status" value="1"/>
</dbReference>
<dbReference type="EMBL" id="JAQQFM010000009">
    <property type="protein sequence ID" value="MFL9926559.1"/>
    <property type="molecule type" value="Genomic_DNA"/>
</dbReference>
<dbReference type="InterPro" id="IPR007435">
    <property type="entry name" value="DUF484"/>
</dbReference>
<dbReference type="NCBIfam" id="TIGR00254">
    <property type="entry name" value="GGDEF"/>
    <property type="match status" value="1"/>
</dbReference>
<comment type="catalytic activity">
    <reaction evidence="2">
        <text>2 GTP = 3',3'-c-di-GMP + 2 diphosphate</text>
        <dbReference type="Rhea" id="RHEA:24898"/>
        <dbReference type="ChEBI" id="CHEBI:33019"/>
        <dbReference type="ChEBI" id="CHEBI:37565"/>
        <dbReference type="ChEBI" id="CHEBI:58805"/>
        <dbReference type="EC" id="2.7.7.65"/>
    </reaction>
</comment>
<dbReference type="InterPro" id="IPR029787">
    <property type="entry name" value="Nucleotide_cyclase"/>
</dbReference>
<dbReference type="Gene3D" id="3.30.70.270">
    <property type="match status" value="1"/>
</dbReference>
<evidence type="ECO:0000313" key="4">
    <source>
        <dbReference type="EMBL" id="MFL9926559.1"/>
    </source>
</evidence>
<dbReference type="SMART" id="SM00267">
    <property type="entry name" value="GGDEF"/>
    <property type="match status" value="1"/>
</dbReference>
<dbReference type="Pfam" id="PF04340">
    <property type="entry name" value="DUF484"/>
    <property type="match status" value="1"/>
</dbReference>
<keyword evidence="5" id="KW-1185">Reference proteome</keyword>
<accession>A0ABW9ADI7</accession>
<proteinExistence type="predicted"/>
<dbReference type="InterPro" id="IPR050469">
    <property type="entry name" value="Diguanylate_Cyclase"/>
</dbReference>
<dbReference type="PANTHER" id="PTHR45138:SF9">
    <property type="entry name" value="DIGUANYLATE CYCLASE DGCM-RELATED"/>
    <property type="match status" value="1"/>
</dbReference>
<dbReference type="InterPro" id="IPR043128">
    <property type="entry name" value="Rev_trsase/Diguanyl_cyclase"/>
</dbReference>
<feature type="domain" description="GGDEF" evidence="3">
    <location>
        <begin position="227"/>
        <end position="368"/>
    </location>
</feature>
<comment type="caution">
    <text evidence="4">The sequence shown here is derived from an EMBL/GenBank/DDBJ whole genome shotgun (WGS) entry which is preliminary data.</text>
</comment>
<dbReference type="RefSeq" id="WP_408159961.1">
    <property type="nucleotide sequence ID" value="NZ_JAQQFM010000009.1"/>
</dbReference>
<dbReference type="InterPro" id="IPR029016">
    <property type="entry name" value="GAF-like_dom_sf"/>
</dbReference>
<dbReference type="Proteomes" id="UP001629246">
    <property type="component" value="Unassembled WGS sequence"/>
</dbReference>
<gene>
    <name evidence="4" type="ORF">PQR62_19950</name>
</gene>
<name>A0ABW9ADI7_9BURK</name>
<dbReference type="PROSITE" id="PS50887">
    <property type="entry name" value="GGDEF"/>
    <property type="match status" value="1"/>
</dbReference>
<dbReference type="SUPFAM" id="SSF55781">
    <property type="entry name" value="GAF domain-like"/>
    <property type="match status" value="1"/>
</dbReference>
<organism evidence="4 5">
    <name type="scientific">Herbaspirillum lusitanum</name>
    <dbReference type="NCBI Taxonomy" id="213312"/>
    <lineage>
        <taxon>Bacteria</taxon>
        <taxon>Pseudomonadati</taxon>
        <taxon>Pseudomonadota</taxon>
        <taxon>Betaproteobacteria</taxon>
        <taxon>Burkholderiales</taxon>
        <taxon>Oxalobacteraceae</taxon>
        <taxon>Herbaspirillum</taxon>
    </lineage>
</organism>
<dbReference type="Pfam" id="PF00990">
    <property type="entry name" value="GGDEF"/>
    <property type="match status" value="1"/>
</dbReference>